<feature type="compositionally biased region" description="Polar residues" evidence="1">
    <location>
        <begin position="1"/>
        <end position="20"/>
    </location>
</feature>
<feature type="region of interest" description="Disordered" evidence="1">
    <location>
        <begin position="1"/>
        <end position="42"/>
    </location>
</feature>
<feature type="transmembrane region" description="Helical" evidence="2">
    <location>
        <begin position="93"/>
        <end position="115"/>
    </location>
</feature>
<dbReference type="PANTHER" id="PTHR34078:SF3">
    <property type="entry name" value="TRANSMEMBRANE PROTEIN"/>
    <property type="match status" value="1"/>
</dbReference>
<evidence type="ECO:0000313" key="3">
    <source>
        <dbReference type="EMBL" id="KAL0476846.1"/>
    </source>
</evidence>
<evidence type="ECO:0000256" key="2">
    <source>
        <dbReference type="SAM" id="Phobius"/>
    </source>
</evidence>
<keyword evidence="4" id="KW-1185">Reference proteome</keyword>
<reference evidence="3 4" key="1">
    <citation type="submission" date="2024-03" db="EMBL/GenBank/DDBJ databases">
        <title>The Acrasis kona genome and developmental transcriptomes reveal deep origins of eukaryotic multicellular pathways.</title>
        <authorList>
            <person name="Sheikh S."/>
            <person name="Fu C.-J."/>
            <person name="Brown M.W."/>
            <person name="Baldauf S.L."/>
        </authorList>
    </citation>
    <scope>NUCLEOTIDE SEQUENCE [LARGE SCALE GENOMIC DNA]</scope>
    <source>
        <strain evidence="3 4">ATCC MYA-3509</strain>
    </source>
</reference>
<accession>A0AAW2YHG0</accession>
<dbReference type="PANTHER" id="PTHR34078">
    <property type="entry name" value="EXPRESSED PROTEIN"/>
    <property type="match status" value="1"/>
</dbReference>
<dbReference type="Proteomes" id="UP001431209">
    <property type="component" value="Unassembled WGS sequence"/>
</dbReference>
<keyword evidence="2" id="KW-0812">Transmembrane</keyword>
<keyword evidence="2" id="KW-0472">Membrane</keyword>
<comment type="caution">
    <text evidence="3">The sequence shown here is derived from an EMBL/GenBank/DDBJ whole genome shotgun (WGS) entry which is preliminary data.</text>
</comment>
<feature type="compositionally biased region" description="Low complexity" evidence="1">
    <location>
        <begin position="21"/>
        <end position="42"/>
    </location>
</feature>
<organism evidence="3 4">
    <name type="scientific">Acrasis kona</name>
    <dbReference type="NCBI Taxonomy" id="1008807"/>
    <lineage>
        <taxon>Eukaryota</taxon>
        <taxon>Discoba</taxon>
        <taxon>Heterolobosea</taxon>
        <taxon>Tetramitia</taxon>
        <taxon>Eutetramitia</taxon>
        <taxon>Acrasidae</taxon>
        <taxon>Acrasis</taxon>
    </lineage>
</organism>
<feature type="transmembrane region" description="Helical" evidence="2">
    <location>
        <begin position="127"/>
        <end position="153"/>
    </location>
</feature>
<evidence type="ECO:0000256" key="1">
    <source>
        <dbReference type="SAM" id="MobiDB-lite"/>
    </source>
</evidence>
<name>A0AAW2YHG0_9EUKA</name>
<evidence type="ECO:0000313" key="4">
    <source>
        <dbReference type="Proteomes" id="UP001431209"/>
    </source>
</evidence>
<dbReference type="EMBL" id="JAOPGA020000108">
    <property type="protein sequence ID" value="KAL0476846.1"/>
    <property type="molecule type" value="Genomic_DNA"/>
</dbReference>
<gene>
    <name evidence="3" type="ORF">AKO1_005637</name>
</gene>
<sequence>MSNQDAYTTYNQSASPTQIVPQQYNPYENQPQQYNPNPYPTQPTQLYPTANPVVHSDPVESETPYVAYNQNPYVTNTNIVYSRSNETQGQSNVAILLLILGFFIPIVWIICFFITRKQGDGPRRTGFVSLILFIIWVVMAVGGTILSIIISAASKSNK</sequence>
<proteinExistence type="predicted"/>
<keyword evidence="2" id="KW-1133">Transmembrane helix</keyword>
<protein>
    <submittedName>
        <fullName evidence="3">Rc3h1</fullName>
    </submittedName>
</protein>
<dbReference type="AlphaFoldDB" id="A0AAW2YHG0"/>